<protein>
    <submittedName>
        <fullName evidence="1">CBS domain containing protein</fullName>
    </submittedName>
</protein>
<organism evidence="1 2">
    <name type="scientific">Metarhizium album (strain ARSEF 1941)</name>
    <dbReference type="NCBI Taxonomy" id="1081103"/>
    <lineage>
        <taxon>Eukaryota</taxon>
        <taxon>Fungi</taxon>
        <taxon>Dikarya</taxon>
        <taxon>Ascomycota</taxon>
        <taxon>Pezizomycotina</taxon>
        <taxon>Sordariomycetes</taxon>
        <taxon>Hypocreomycetidae</taxon>
        <taxon>Hypocreales</taxon>
        <taxon>Clavicipitaceae</taxon>
        <taxon>Metarhizium</taxon>
    </lineage>
</organism>
<dbReference type="InterPro" id="IPR046342">
    <property type="entry name" value="CBS_dom_sf"/>
</dbReference>
<reference evidence="1 2" key="1">
    <citation type="journal article" date="2014" name="Proc. Natl. Acad. Sci. U.S.A.">
        <title>Trajectory and genomic determinants of fungal-pathogen speciation and host adaptation.</title>
        <authorList>
            <person name="Hu X."/>
            <person name="Xiao G."/>
            <person name="Zheng P."/>
            <person name="Shang Y."/>
            <person name="Su Y."/>
            <person name="Zhang X."/>
            <person name="Liu X."/>
            <person name="Zhan S."/>
            <person name="St Leger R.J."/>
            <person name="Wang C."/>
        </authorList>
    </citation>
    <scope>NUCLEOTIDE SEQUENCE [LARGE SCALE GENOMIC DNA]</scope>
    <source>
        <strain evidence="1 2">ARSEF 1941</strain>
    </source>
</reference>
<name>A0A0B2X460_METAS</name>
<dbReference type="OrthoDB" id="4938668at2759"/>
<evidence type="ECO:0000313" key="1">
    <source>
        <dbReference type="EMBL" id="KHO01139.1"/>
    </source>
</evidence>
<dbReference type="RefSeq" id="XP_040682204.1">
    <property type="nucleotide sequence ID" value="XM_040818940.1"/>
</dbReference>
<sequence>MDSSVEEATMTLLKSKKNVVLVRESSSEPAALATFDYSDLNAYLLVVVGLSKPEAHQVELYNNIMLNAREGNNISMRKIQALCRQEPLVAVPSNGNLAQAIEILGSGIHRLLVTNALGNVVGIMSQLLMVDFFWNEGVNFPAVDRLYPVMLRDLGFGCSAFGSSAPHAQ</sequence>
<proteinExistence type="predicted"/>
<dbReference type="Proteomes" id="UP000030816">
    <property type="component" value="Unassembled WGS sequence"/>
</dbReference>
<gene>
    <name evidence="1" type="ORF">MAM_00140</name>
</gene>
<evidence type="ECO:0000313" key="2">
    <source>
        <dbReference type="Proteomes" id="UP000030816"/>
    </source>
</evidence>
<dbReference type="EMBL" id="AZHE01000001">
    <property type="protein sequence ID" value="KHO01139.1"/>
    <property type="molecule type" value="Genomic_DNA"/>
</dbReference>
<dbReference type="STRING" id="1081103.A0A0B2X460"/>
<accession>A0A0B2X460</accession>
<dbReference type="SUPFAM" id="SSF54631">
    <property type="entry name" value="CBS-domain pair"/>
    <property type="match status" value="1"/>
</dbReference>
<dbReference type="Gene3D" id="3.10.580.10">
    <property type="entry name" value="CBS-domain"/>
    <property type="match status" value="1"/>
</dbReference>
<comment type="caution">
    <text evidence="1">The sequence shown here is derived from an EMBL/GenBank/DDBJ whole genome shotgun (WGS) entry which is preliminary data.</text>
</comment>
<keyword evidence="2" id="KW-1185">Reference proteome</keyword>
<dbReference type="AlphaFoldDB" id="A0A0B2X460"/>
<dbReference type="HOGENOM" id="CLU_1578872_0_0_1"/>
<dbReference type="GeneID" id="63734595"/>